<keyword evidence="2" id="KW-1185">Reference proteome</keyword>
<dbReference type="Proteomes" id="UP001732700">
    <property type="component" value="Chromosome 5D"/>
</dbReference>
<dbReference type="EnsemblPlants" id="AVESA.00010b.r2.5DG0944190.1">
    <property type="protein sequence ID" value="AVESA.00010b.r2.5DG0944190.1.CDS"/>
    <property type="gene ID" value="AVESA.00010b.r2.5DG0944190"/>
</dbReference>
<reference evidence="1" key="2">
    <citation type="submission" date="2025-09" db="UniProtKB">
        <authorList>
            <consortium name="EnsemblPlants"/>
        </authorList>
    </citation>
    <scope>IDENTIFICATION</scope>
</reference>
<sequence>MTGSTPTHHPQPIAGEAEKEGRGGEGRRPPSQIQRRSPASHPAARLQTAARGAPGADPRCPPHQRRGLGRQAPQGTAREGGRGGGGTEEGVAAARARVSPPWSPRREAGYPPQWHDFQALVYGRPPGFLQLRPEDWHWRPLQQPPFDFPDHQKDPSEYKPAELANPHAISSYTVVGDSRIWISTVADGTYSYDTASGVWSKATPAVLPFRGRAQYVPEHGLWFGFSSEDELQLCAIDLSVARPVPRKVWEDPPPPESCSLAASYLLPMGSGKFCVARVFERAELPPPGYTKAQRFAVLSGVEVFRAAGIESLQIIEHKSRCYRLGNDEVKLL</sequence>
<organism evidence="1 2">
    <name type="scientific">Avena sativa</name>
    <name type="common">Oat</name>
    <dbReference type="NCBI Taxonomy" id="4498"/>
    <lineage>
        <taxon>Eukaryota</taxon>
        <taxon>Viridiplantae</taxon>
        <taxon>Streptophyta</taxon>
        <taxon>Embryophyta</taxon>
        <taxon>Tracheophyta</taxon>
        <taxon>Spermatophyta</taxon>
        <taxon>Magnoliopsida</taxon>
        <taxon>Liliopsida</taxon>
        <taxon>Poales</taxon>
        <taxon>Poaceae</taxon>
        <taxon>BOP clade</taxon>
        <taxon>Pooideae</taxon>
        <taxon>Poodae</taxon>
        <taxon>Poeae</taxon>
        <taxon>Poeae Chloroplast Group 1 (Aveneae type)</taxon>
        <taxon>Aveninae</taxon>
        <taxon>Avena</taxon>
    </lineage>
</organism>
<name>A0ACD5YDU2_AVESA</name>
<evidence type="ECO:0000313" key="1">
    <source>
        <dbReference type="EnsemblPlants" id="AVESA.00010b.r2.5DG0944190.1.CDS"/>
    </source>
</evidence>
<evidence type="ECO:0000313" key="2">
    <source>
        <dbReference type="Proteomes" id="UP001732700"/>
    </source>
</evidence>
<proteinExistence type="predicted"/>
<reference evidence="1" key="1">
    <citation type="submission" date="2021-05" db="EMBL/GenBank/DDBJ databases">
        <authorList>
            <person name="Scholz U."/>
            <person name="Mascher M."/>
            <person name="Fiebig A."/>
        </authorList>
    </citation>
    <scope>NUCLEOTIDE SEQUENCE [LARGE SCALE GENOMIC DNA]</scope>
</reference>
<accession>A0ACD5YDU2</accession>
<protein>
    <submittedName>
        <fullName evidence="1">Uncharacterized protein</fullName>
    </submittedName>
</protein>